<dbReference type="InterPro" id="IPR007634">
    <property type="entry name" value="RNA_pol_sigma_54_DNA-bd"/>
</dbReference>
<keyword evidence="12" id="KW-1185">Reference proteome</keyword>
<dbReference type="EMBL" id="CP003096">
    <property type="protein sequence ID" value="AER66022.1"/>
    <property type="molecule type" value="Genomic_DNA"/>
</dbReference>
<evidence type="ECO:0000259" key="10">
    <source>
        <dbReference type="Pfam" id="PF04963"/>
    </source>
</evidence>
<feature type="domain" description="RNA polymerase sigma factor 54 core-binding" evidence="10">
    <location>
        <begin position="78"/>
        <end position="258"/>
    </location>
</feature>
<dbReference type="KEGG" id="tli:Tlie_0282"/>
<keyword evidence="5" id="KW-0805">Transcription regulation</keyword>
<dbReference type="OrthoDB" id="3527at2"/>
<dbReference type="InterPro" id="IPR000394">
    <property type="entry name" value="RNA_pol_sigma_54"/>
</dbReference>
<dbReference type="GO" id="GO:0006352">
    <property type="term" value="P:DNA-templated transcription initiation"/>
    <property type="evidence" value="ECO:0007669"/>
    <property type="project" value="InterPro"/>
</dbReference>
<dbReference type="Proteomes" id="UP000005868">
    <property type="component" value="Chromosome"/>
</dbReference>
<dbReference type="eggNOG" id="COG1508">
    <property type="taxonomic scope" value="Bacteria"/>
</dbReference>
<sequence length="406" mass="45640">MASNELHHELKPTLTTKLNPLPLILPSLNLLTVPAYALEEELKQRVGDNVFLGVAPPPSAVPLSAFDGDDVNPLENIPAPTSMDEDISSQLRFIPSLEGMPDEVIDTLVQGLDSRGYISEDTLDVLCKFAGLSKKKTLDILKDIQDSIDPPGLFARNLWECLLIQLRRKGMVGKDPWVVLTEGKEFILKKDIRGLSKFLGWTHERTQKALEEIKKLDPHPGNFIIKNQYIVPEIEFVKEKDTIRVRLLHENLPKLFLDTELLEHTSNQTLREQWLSAKHTLVALSIRIRTKLRISQFLAKAQKAFLAGESTAPSPLTLKTVSRETNYHPSTILRITKTTWALSPVGTIPLEKLLSRPLRAKPTMSVAQLRQAIKEAKPLGISDEALALKLGLPRRTITWHRNKMGM</sequence>
<keyword evidence="2" id="KW-0240">DNA-directed RNA polymerase</keyword>
<dbReference type="InterPro" id="IPR007046">
    <property type="entry name" value="RNA_pol_sigma_54_core-bd"/>
</dbReference>
<reference evidence="11 12" key="2">
    <citation type="journal article" date="2012" name="Stand. Genomic Sci.">
        <title>Genome sequence of the moderately thermophilic, amino-acid-degrading and sulfur-reducing bacterium Thermovirga lienii type strain (Cas60314(T)).</title>
        <authorList>
            <person name="Goker M."/>
            <person name="Saunders E."/>
            <person name="Lapidus A."/>
            <person name="Nolan M."/>
            <person name="Lucas S."/>
            <person name="Hammon N."/>
            <person name="Deshpande S."/>
            <person name="Cheng J.F."/>
            <person name="Han C."/>
            <person name="Tapia R."/>
            <person name="Goodwin L.A."/>
            <person name="Pitluck S."/>
            <person name="Liolios K."/>
            <person name="Mavromatis K."/>
            <person name="Pagani I."/>
            <person name="Ivanova N."/>
            <person name="Mikhailova N."/>
            <person name="Pati A."/>
            <person name="Chen A."/>
            <person name="Palaniappan K."/>
            <person name="Land M."/>
            <person name="Chang Y.J."/>
            <person name="Jeffries C.D."/>
            <person name="Brambilla E.M."/>
            <person name="Rohde M."/>
            <person name="Spring S."/>
            <person name="Detter J.C."/>
            <person name="Woyke T."/>
            <person name="Bristow J."/>
            <person name="Eisen J.A."/>
            <person name="Markowitz V."/>
            <person name="Hugenholtz P."/>
            <person name="Kyrpides N.C."/>
            <person name="Klenk H.P."/>
        </authorList>
    </citation>
    <scope>NUCLEOTIDE SEQUENCE [LARGE SCALE GENOMIC DNA]</scope>
    <source>
        <strain evidence="12">ATCC BAA-1197 / DSM 17291 / Cas60314</strain>
    </source>
</reference>
<dbReference type="GO" id="GO:0016779">
    <property type="term" value="F:nucleotidyltransferase activity"/>
    <property type="evidence" value="ECO:0007669"/>
    <property type="project" value="UniProtKB-KW"/>
</dbReference>
<evidence type="ECO:0000256" key="8">
    <source>
        <dbReference type="ARBA" id="ARBA00023163"/>
    </source>
</evidence>
<evidence type="ECO:0000256" key="6">
    <source>
        <dbReference type="ARBA" id="ARBA00023082"/>
    </source>
</evidence>
<evidence type="ECO:0000256" key="2">
    <source>
        <dbReference type="ARBA" id="ARBA00022478"/>
    </source>
</evidence>
<evidence type="ECO:0000256" key="7">
    <source>
        <dbReference type="ARBA" id="ARBA00023125"/>
    </source>
</evidence>
<dbReference type="Pfam" id="PF04552">
    <property type="entry name" value="Sigma54_DBD"/>
    <property type="match status" value="1"/>
</dbReference>
<dbReference type="PROSITE" id="PS50044">
    <property type="entry name" value="SIGMA54_3"/>
    <property type="match status" value="1"/>
</dbReference>
<organism evidence="11 12">
    <name type="scientific">Thermovirga lienii (strain ATCC BAA-1197 / DSM 17291 / Cas60314)</name>
    <dbReference type="NCBI Taxonomy" id="580340"/>
    <lineage>
        <taxon>Bacteria</taxon>
        <taxon>Thermotogati</taxon>
        <taxon>Synergistota</taxon>
        <taxon>Synergistia</taxon>
        <taxon>Synergistales</taxon>
        <taxon>Thermovirgaceae</taxon>
        <taxon>Thermovirga</taxon>
    </lineage>
</organism>
<dbReference type="AlphaFoldDB" id="G7V6R3"/>
<dbReference type="HOGENOM" id="CLU_673767_0_0_0"/>
<feature type="domain" description="RNA polymerase sigma factor 54 DNA-binding" evidence="9">
    <location>
        <begin position="269"/>
        <end position="405"/>
    </location>
</feature>
<keyword evidence="4" id="KW-0548">Nucleotidyltransferase</keyword>
<proteinExistence type="inferred from homology"/>
<evidence type="ECO:0000313" key="11">
    <source>
        <dbReference type="EMBL" id="AER66022.1"/>
    </source>
</evidence>
<evidence type="ECO:0000256" key="5">
    <source>
        <dbReference type="ARBA" id="ARBA00023015"/>
    </source>
</evidence>
<dbReference type="InterPro" id="IPR038709">
    <property type="entry name" value="RpoN_core-bd_sf"/>
</dbReference>
<reference evidence="12" key="1">
    <citation type="submission" date="2011-10" db="EMBL/GenBank/DDBJ databases">
        <title>The complete genome of chromosome of Thermovirga lienii DSM 17291.</title>
        <authorList>
            <consortium name="US DOE Joint Genome Institute (JGI-PGF)"/>
            <person name="Lucas S."/>
            <person name="Copeland A."/>
            <person name="Lapidus A."/>
            <person name="Glavina del Rio T."/>
            <person name="Dalin E."/>
            <person name="Tice H."/>
            <person name="Bruce D."/>
            <person name="Goodwin L."/>
            <person name="Pitluck S."/>
            <person name="Peters L."/>
            <person name="Mikhailova N."/>
            <person name="Saunders E."/>
            <person name="Kyrpides N."/>
            <person name="Mavromatis K."/>
            <person name="Ivanova N."/>
            <person name="Last F.I."/>
            <person name="Brettin T."/>
            <person name="Detter J.C."/>
            <person name="Han C."/>
            <person name="Larimer F."/>
            <person name="Land M."/>
            <person name="Hauser L."/>
            <person name="Markowitz V."/>
            <person name="Cheng J.-F."/>
            <person name="Hugenholtz P."/>
            <person name="Woyke T."/>
            <person name="Wu D."/>
            <person name="Spring S."/>
            <person name="Schroeder M."/>
            <person name="Brambilla E.-M."/>
            <person name="Klenk H.-P."/>
            <person name="Eisen J.A."/>
        </authorList>
    </citation>
    <scope>NUCLEOTIDE SEQUENCE [LARGE SCALE GENOMIC DNA]</scope>
    <source>
        <strain evidence="12">ATCC BAA-1197 / DSM 17291 / Cas60314</strain>
    </source>
</reference>
<name>G7V6R3_THELD</name>
<dbReference type="PANTHER" id="PTHR32248">
    <property type="entry name" value="RNA POLYMERASE SIGMA-54 FACTOR"/>
    <property type="match status" value="1"/>
</dbReference>
<gene>
    <name evidence="11" type="ordered locus">Tlie_0282</name>
</gene>
<dbReference type="PANTHER" id="PTHR32248:SF4">
    <property type="entry name" value="RNA POLYMERASE SIGMA-54 FACTOR"/>
    <property type="match status" value="1"/>
</dbReference>
<keyword evidence="3" id="KW-0808">Transferase</keyword>
<dbReference type="GO" id="GO:0016987">
    <property type="term" value="F:sigma factor activity"/>
    <property type="evidence" value="ECO:0007669"/>
    <property type="project" value="UniProtKB-KW"/>
</dbReference>
<keyword evidence="8" id="KW-0804">Transcription</keyword>
<protein>
    <submittedName>
        <fullName evidence="11">RNA polymerase, sigma 54 subunit, RpoN/SigL</fullName>
    </submittedName>
</protein>
<keyword evidence="7" id="KW-0238">DNA-binding</keyword>
<dbReference type="STRING" id="580340.Tlie_0282"/>
<dbReference type="GO" id="GO:0001216">
    <property type="term" value="F:DNA-binding transcription activator activity"/>
    <property type="evidence" value="ECO:0007669"/>
    <property type="project" value="InterPro"/>
</dbReference>
<evidence type="ECO:0000256" key="1">
    <source>
        <dbReference type="ARBA" id="ARBA00008798"/>
    </source>
</evidence>
<evidence type="ECO:0000313" key="12">
    <source>
        <dbReference type="Proteomes" id="UP000005868"/>
    </source>
</evidence>
<dbReference type="GO" id="GO:0000428">
    <property type="term" value="C:DNA-directed RNA polymerase complex"/>
    <property type="evidence" value="ECO:0007669"/>
    <property type="project" value="UniProtKB-KW"/>
</dbReference>
<evidence type="ECO:0000256" key="3">
    <source>
        <dbReference type="ARBA" id="ARBA00022679"/>
    </source>
</evidence>
<dbReference type="PRINTS" id="PR00045">
    <property type="entry name" value="SIGMA54FCT"/>
</dbReference>
<keyword evidence="6" id="KW-0731">Sigma factor</keyword>
<dbReference type="GO" id="GO:0003677">
    <property type="term" value="F:DNA binding"/>
    <property type="evidence" value="ECO:0007669"/>
    <property type="project" value="UniProtKB-KW"/>
</dbReference>
<dbReference type="Gene3D" id="1.10.10.1330">
    <property type="entry name" value="RNA polymerase sigma-54 factor, core-binding domain"/>
    <property type="match status" value="1"/>
</dbReference>
<comment type="similarity">
    <text evidence="1">Belongs to the sigma-54 factor family.</text>
</comment>
<evidence type="ECO:0000256" key="4">
    <source>
        <dbReference type="ARBA" id="ARBA00022695"/>
    </source>
</evidence>
<accession>G7V6R3</accession>
<evidence type="ECO:0000259" key="9">
    <source>
        <dbReference type="Pfam" id="PF04552"/>
    </source>
</evidence>
<dbReference type="Pfam" id="PF04963">
    <property type="entry name" value="Sigma54_CBD"/>
    <property type="match status" value="1"/>
</dbReference>